<evidence type="ECO:0008006" key="3">
    <source>
        <dbReference type="Google" id="ProtNLM"/>
    </source>
</evidence>
<dbReference type="PATRIC" id="fig|157838.3.peg.516"/>
<dbReference type="STRING" id="157838.AN964_02335"/>
<keyword evidence="2" id="KW-1185">Reference proteome</keyword>
<dbReference type="AlphaFoldDB" id="A0A0Q3X0H5"/>
<evidence type="ECO:0000313" key="1">
    <source>
        <dbReference type="EMBL" id="KQL55316.1"/>
    </source>
</evidence>
<sequence length="73" mass="8034">MVKTLELQFVTANNKTASVSIEDPIEPVDTAKVKAAMEQLIAANVFQNSTGYAFTEMKGARLVDHNVTEYTIE</sequence>
<proteinExistence type="predicted"/>
<organism evidence="1 2">
    <name type="scientific">Heyndrickxia shackletonii</name>
    <dbReference type="NCBI Taxonomy" id="157838"/>
    <lineage>
        <taxon>Bacteria</taxon>
        <taxon>Bacillati</taxon>
        <taxon>Bacillota</taxon>
        <taxon>Bacilli</taxon>
        <taxon>Bacillales</taxon>
        <taxon>Bacillaceae</taxon>
        <taxon>Heyndrickxia</taxon>
    </lineage>
</organism>
<dbReference type="InterPro" id="IPR021321">
    <property type="entry name" value="DUF2922"/>
</dbReference>
<name>A0A0Q3X0H5_9BACI</name>
<gene>
    <name evidence="1" type="ORF">AN964_02335</name>
</gene>
<dbReference type="Proteomes" id="UP000051888">
    <property type="component" value="Unassembled WGS sequence"/>
</dbReference>
<dbReference type="EMBL" id="LJJC01000004">
    <property type="protein sequence ID" value="KQL55316.1"/>
    <property type="molecule type" value="Genomic_DNA"/>
</dbReference>
<evidence type="ECO:0000313" key="2">
    <source>
        <dbReference type="Proteomes" id="UP000051888"/>
    </source>
</evidence>
<protein>
    <recommendedName>
        <fullName evidence="3">DUF2922 domain-containing protein</fullName>
    </recommendedName>
</protein>
<accession>A0A0Q3X0H5</accession>
<dbReference type="Pfam" id="PF11148">
    <property type="entry name" value="DUF2922"/>
    <property type="match status" value="1"/>
</dbReference>
<comment type="caution">
    <text evidence="1">The sequence shown here is derived from an EMBL/GenBank/DDBJ whole genome shotgun (WGS) entry which is preliminary data.</text>
</comment>
<reference evidence="1 2" key="1">
    <citation type="submission" date="2015-09" db="EMBL/GenBank/DDBJ databases">
        <title>Genome sequencing project for genomic taxonomy and phylogenomics of Bacillus-like bacteria.</title>
        <authorList>
            <person name="Liu B."/>
            <person name="Wang J."/>
            <person name="Zhu Y."/>
            <person name="Liu G."/>
            <person name="Chen Q."/>
            <person name="Chen Z."/>
            <person name="Lan J."/>
            <person name="Che J."/>
            <person name="Ge C."/>
            <person name="Shi H."/>
            <person name="Pan Z."/>
            <person name="Liu X."/>
        </authorList>
    </citation>
    <scope>NUCLEOTIDE SEQUENCE [LARGE SCALE GENOMIC DNA]</scope>
    <source>
        <strain evidence="1 2">LMG 18435</strain>
    </source>
</reference>